<evidence type="ECO:0000313" key="5">
    <source>
        <dbReference type="EMBL" id="QDH22684.1"/>
    </source>
</evidence>
<dbReference type="NCBIfam" id="TIGR00573">
    <property type="entry name" value="dnaq"/>
    <property type="match status" value="1"/>
</dbReference>
<dbReference type="OrthoDB" id="9804290at2"/>
<dbReference type="GO" id="GO:0006260">
    <property type="term" value="P:DNA replication"/>
    <property type="evidence" value="ECO:0007669"/>
    <property type="project" value="InterPro"/>
</dbReference>
<dbReference type="AlphaFoldDB" id="A0A4Y6UZX9"/>
<dbReference type="SUPFAM" id="SSF53098">
    <property type="entry name" value="Ribonuclease H-like"/>
    <property type="match status" value="1"/>
</dbReference>
<dbReference type="KEGG" id="saca:FFV09_18665"/>
<dbReference type="GO" id="GO:0003677">
    <property type="term" value="F:DNA binding"/>
    <property type="evidence" value="ECO:0007669"/>
    <property type="project" value="InterPro"/>
</dbReference>
<evidence type="ECO:0000313" key="6">
    <source>
        <dbReference type="Proteomes" id="UP000316968"/>
    </source>
</evidence>
<dbReference type="InterPro" id="IPR012337">
    <property type="entry name" value="RNaseH-like_sf"/>
</dbReference>
<dbReference type="GO" id="GO:0008408">
    <property type="term" value="F:3'-5' exonuclease activity"/>
    <property type="evidence" value="ECO:0007669"/>
    <property type="project" value="TreeGrafter"/>
</dbReference>
<evidence type="ECO:0000259" key="4">
    <source>
        <dbReference type="SMART" id="SM00479"/>
    </source>
</evidence>
<dbReference type="SMART" id="SM00479">
    <property type="entry name" value="EXOIII"/>
    <property type="match status" value="1"/>
</dbReference>
<evidence type="ECO:0000256" key="1">
    <source>
        <dbReference type="ARBA" id="ARBA00022722"/>
    </source>
</evidence>
<dbReference type="PANTHER" id="PTHR30231:SF4">
    <property type="entry name" value="PROTEIN NEN2"/>
    <property type="match status" value="1"/>
</dbReference>
<name>A0A4Y6UZX9_SACBS</name>
<dbReference type="EMBL" id="CP041217">
    <property type="protein sequence ID" value="QDH22684.1"/>
    <property type="molecule type" value="Genomic_DNA"/>
</dbReference>
<dbReference type="NCBIfam" id="NF005836">
    <property type="entry name" value="PRK07740.1"/>
    <property type="match status" value="1"/>
</dbReference>
<evidence type="ECO:0000256" key="2">
    <source>
        <dbReference type="ARBA" id="ARBA00022801"/>
    </source>
</evidence>
<keyword evidence="2" id="KW-0378">Hydrolase</keyword>
<sequence length="245" mass="27200">MKEPAGSRSGFWNMLRSGGVPSAVASVFGGQSAHQMAFIRSLSREQRRPEALITPLAELETVVFDLETTGFNCQKGDEILSFGAVKMKGDRVLENETFYTLVNPRMDIPPHITDLTGITGEMVEKAPSLIEALHDFMTFIGHSVLVAHASAHDKAFLNTALWKTSKAHLNHRVIDTMMIARLLNPSRPGYGLDELLEEEGIEIKERHHALGDSLMTAKLWGGYMNRVRDNQISTLGDLYARLSHT</sequence>
<dbReference type="Pfam" id="PF00929">
    <property type="entry name" value="RNase_T"/>
    <property type="match status" value="1"/>
</dbReference>
<dbReference type="Gene3D" id="3.30.420.10">
    <property type="entry name" value="Ribonuclease H-like superfamily/Ribonuclease H"/>
    <property type="match status" value="1"/>
</dbReference>
<reference evidence="5 6" key="1">
    <citation type="submission" date="2019-06" db="EMBL/GenBank/DDBJ databases">
        <title>Saccharibacillus brassicae sp. nov., an endophytic bacterium isolated from Chinese cabbage seeds (Brassica pekinensis).</title>
        <authorList>
            <person name="Jiang L."/>
            <person name="Lee J."/>
            <person name="Kim S.W."/>
        </authorList>
    </citation>
    <scope>NUCLEOTIDE SEQUENCE [LARGE SCALE GENOMIC DNA]</scope>
    <source>
        <strain evidence="6">KCTC 43072 / ATSA2</strain>
    </source>
</reference>
<feature type="domain" description="Exonuclease" evidence="4">
    <location>
        <begin position="60"/>
        <end position="229"/>
    </location>
</feature>
<dbReference type="InterPro" id="IPR036397">
    <property type="entry name" value="RNaseH_sf"/>
</dbReference>
<dbReference type="FunFam" id="3.30.420.10:FF:000045">
    <property type="entry name" value="3'-5' exonuclease DinG"/>
    <property type="match status" value="1"/>
</dbReference>
<gene>
    <name evidence="5" type="ORF">FFV09_18665</name>
</gene>
<evidence type="ECO:0000256" key="3">
    <source>
        <dbReference type="ARBA" id="ARBA00022839"/>
    </source>
</evidence>
<dbReference type="CDD" id="cd06127">
    <property type="entry name" value="DEDDh"/>
    <property type="match status" value="1"/>
</dbReference>
<keyword evidence="6" id="KW-1185">Reference proteome</keyword>
<organism evidence="5 6">
    <name type="scientific">Saccharibacillus brassicae</name>
    <dbReference type="NCBI Taxonomy" id="2583377"/>
    <lineage>
        <taxon>Bacteria</taxon>
        <taxon>Bacillati</taxon>
        <taxon>Bacillota</taxon>
        <taxon>Bacilli</taxon>
        <taxon>Bacillales</taxon>
        <taxon>Paenibacillaceae</taxon>
        <taxon>Saccharibacillus</taxon>
    </lineage>
</organism>
<dbReference type="InterPro" id="IPR006054">
    <property type="entry name" value="DnaQ"/>
</dbReference>
<dbReference type="Proteomes" id="UP000316968">
    <property type="component" value="Chromosome"/>
</dbReference>
<dbReference type="InterPro" id="IPR013520">
    <property type="entry name" value="Ribonucl_H"/>
</dbReference>
<accession>A0A4Y6UZX9</accession>
<dbReference type="RefSeq" id="WP_141449225.1">
    <property type="nucleotide sequence ID" value="NZ_CP041217.1"/>
</dbReference>
<proteinExistence type="predicted"/>
<dbReference type="PANTHER" id="PTHR30231">
    <property type="entry name" value="DNA POLYMERASE III SUBUNIT EPSILON"/>
    <property type="match status" value="1"/>
</dbReference>
<keyword evidence="3 5" id="KW-0269">Exonuclease</keyword>
<keyword evidence="1" id="KW-0540">Nuclease</keyword>
<dbReference type="GO" id="GO:0003887">
    <property type="term" value="F:DNA-directed DNA polymerase activity"/>
    <property type="evidence" value="ECO:0007669"/>
    <property type="project" value="InterPro"/>
</dbReference>
<protein>
    <submittedName>
        <fullName evidence="5">3'-5' exonuclease</fullName>
    </submittedName>
</protein>